<protein>
    <submittedName>
        <fullName evidence="2">CPCC family cysteine-rich protein</fullName>
    </submittedName>
</protein>
<reference evidence="3" key="1">
    <citation type="journal article" date="2019" name="Int. J. Syst. Evol. Microbiol.">
        <title>The Global Catalogue of Microorganisms (GCM) 10K type strain sequencing project: providing services to taxonomists for standard genome sequencing and annotation.</title>
        <authorList>
            <consortium name="The Broad Institute Genomics Platform"/>
            <consortium name="The Broad Institute Genome Sequencing Center for Infectious Disease"/>
            <person name="Wu L."/>
            <person name="Ma J."/>
        </authorList>
    </citation>
    <scope>NUCLEOTIDE SEQUENCE [LARGE SCALE GENOMIC DNA]</scope>
    <source>
        <strain evidence="3">CGMCC 1.10992</strain>
    </source>
</reference>
<dbReference type="Pfam" id="PF14206">
    <property type="entry name" value="Cys_rich_CPCC"/>
    <property type="match status" value="1"/>
</dbReference>
<dbReference type="Proteomes" id="UP001597380">
    <property type="component" value="Unassembled WGS sequence"/>
</dbReference>
<dbReference type="EMBL" id="JBHUHT010000008">
    <property type="protein sequence ID" value="MFD2095204.1"/>
    <property type="molecule type" value="Genomic_DNA"/>
</dbReference>
<keyword evidence="3" id="KW-1185">Reference proteome</keyword>
<name>A0ABW4XK95_9GAMM</name>
<proteinExistence type="predicted"/>
<comment type="caution">
    <text evidence="2">The sequence shown here is derived from an EMBL/GenBank/DDBJ whole genome shotgun (WGS) entry which is preliminary data.</text>
</comment>
<evidence type="ECO:0000313" key="2">
    <source>
        <dbReference type="EMBL" id="MFD2095204.1"/>
    </source>
</evidence>
<evidence type="ECO:0000259" key="1">
    <source>
        <dbReference type="Pfam" id="PF14206"/>
    </source>
</evidence>
<evidence type="ECO:0000313" key="3">
    <source>
        <dbReference type="Proteomes" id="UP001597380"/>
    </source>
</evidence>
<accession>A0ABW4XK95</accession>
<organism evidence="2 3">
    <name type="scientific">Corallincola platygyrae</name>
    <dbReference type="NCBI Taxonomy" id="1193278"/>
    <lineage>
        <taxon>Bacteria</taxon>
        <taxon>Pseudomonadati</taxon>
        <taxon>Pseudomonadota</taxon>
        <taxon>Gammaproteobacteria</taxon>
        <taxon>Alteromonadales</taxon>
        <taxon>Psychromonadaceae</taxon>
        <taxon>Corallincola</taxon>
    </lineage>
</organism>
<gene>
    <name evidence="2" type="ORF">ACFSJ3_04345</name>
</gene>
<sequence length="105" mass="12046">MTDKTHEATCQPLLYQCPCCDHFTLEQRGRYEICPVCFWEDEPLLDDDEGSAANHGVSLTDARINFLTLGASYPEMKKHVIPENKRLQYDHKQRPVIVPKARLAS</sequence>
<dbReference type="InterPro" id="IPR025983">
    <property type="entry name" value="Cys_rich_CPCC"/>
</dbReference>
<feature type="domain" description="Cysteine-rich CPCC" evidence="1">
    <location>
        <begin position="15"/>
        <end position="84"/>
    </location>
</feature>
<dbReference type="RefSeq" id="WP_345338366.1">
    <property type="nucleotide sequence ID" value="NZ_BAABLI010000005.1"/>
</dbReference>